<proteinExistence type="predicted"/>
<evidence type="ECO:0000313" key="3">
    <source>
        <dbReference type="Proteomes" id="UP000026962"/>
    </source>
</evidence>
<evidence type="ECO:0000313" key="2">
    <source>
        <dbReference type="EnsemblPlants" id="OPUNC05G13730.1"/>
    </source>
</evidence>
<keyword evidence="3" id="KW-1185">Reference proteome</keyword>
<accession>A0A0E0L293</accession>
<evidence type="ECO:0000256" key="1">
    <source>
        <dbReference type="SAM" id="MobiDB-lite"/>
    </source>
</evidence>
<dbReference type="Gramene" id="OPUNC05G13730.1">
    <property type="protein sequence ID" value="OPUNC05G13730.1"/>
    <property type="gene ID" value="OPUNC05G13730"/>
</dbReference>
<dbReference type="Proteomes" id="UP000026962">
    <property type="component" value="Chromosome 5"/>
</dbReference>
<sequence length="93" mass="10049">MEEDDDTVTVDGGGQQAVRTREEDEDISAAKGLLRASLPDAGNAFTNKEKVFTWAKSNNRRCSTSYICTLCSMWLAAEGRVELADNGGCLSSL</sequence>
<organism evidence="2">
    <name type="scientific">Oryza punctata</name>
    <name type="common">Red rice</name>
    <dbReference type="NCBI Taxonomy" id="4537"/>
    <lineage>
        <taxon>Eukaryota</taxon>
        <taxon>Viridiplantae</taxon>
        <taxon>Streptophyta</taxon>
        <taxon>Embryophyta</taxon>
        <taxon>Tracheophyta</taxon>
        <taxon>Spermatophyta</taxon>
        <taxon>Magnoliopsida</taxon>
        <taxon>Liliopsida</taxon>
        <taxon>Poales</taxon>
        <taxon>Poaceae</taxon>
        <taxon>BOP clade</taxon>
        <taxon>Oryzoideae</taxon>
        <taxon>Oryzeae</taxon>
        <taxon>Oryzinae</taxon>
        <taxon>Oryza</taxon>
    </lineage>
</organism>
<dbReference type="HOGENOM" id="CLU_120192_2_1_1"/>
<dbReference type="EnsemblPlants" id="OPUNC05G13730.1">
    <property type="protein sequence ID" value="OPUNC05G13730.1"/>
    <property type="gene ID" value="OPUNC05G13730"/>
</dbReference>
<feature type="region of interest" description="Disordered" evidence="1">
    <location>
        <begin position="1"/>
        <end position="24"/>
    </location>
</feature>
<name>A0A0E0L293_ORYPU</name>
<reference evidence="2" key="2">
    <citation type="submission" date="2018-05" db="EMBL/GenBank/DDBJ databases">
        <title>OpunRS2 (Oryza punctata Reference Sequence Version 2).</title>
        <authorList>
            <person name="Zhang J."/>
            <person name="Kudrna D."/>
            <person name="Lee S."/>
            <person name="Talag J."/>
            <person name="Welchert J."/>
            <person name="Wing R.A."/>
        </authorList>
    </citation>
    <scope>NUCLEOTIDE SEQUENCE [LARGE SCALE GENOMIC DNA]</scope>
</reference>
<reference evidence="2" key="1">
    <citation type="submission" date="2015-04" db="UniProtKB">
        <authorList>
            <consortium name="EnsemblPlants"/>
        </authorList>
    </citation>
    <scope>IDENTIFICATION</scope>
</reference>
<protein>
    <submittedName>
        <fullName evidence="2">Uncharacterized protein</fullName>
    </submittedName>
</protein>
<dbReference type="AlphaFoldDB" id="A0A0E0L293"/>